<name>A0A918XF78_9ACTN</name>
<evidence type="ECO:0000256" key="4">
    <source>
        <dbReference type="PROSITE-ProRule" id="PRU00335"/>
    </source>
</evidence>
<evidence type="ECO:0000256" key="2">
    <source>
        <dbReference type="ARBA" id="ARBA00023125"/>
    </source>
</evidence>
<keyword evidence="1" id="KW-0805">Transcription regulation</keyword>
<dbReference type="Proteomes" id="UP000654947">
    <property type="component" value="Unassembled WGS sequence"/>
</dbReference>
<keyword evidence="2 4" id="KW-0238">DNA-binding</keyword>
<sequence length="231" mass="24532">MAAAPHSSDLTGRARIRNAALRQFAERGFAATTMRDVATAAGVSPALVQHHFGTKDGLREACDTYALAAYIDIAERGVTKGELPDGHHIGEEASWLVRYLALALVEDSPAATAIFEALVAVTEGHLRTRDVGATDLHAQAVVLTAMRLGVTVLHRHVGRGLDTDVFSEEGVARVSLASLDLLAPGLVDTDLAESWRADLTDLPQRTGQSADPSETARSTPQPTQEVPPDDV</sequence>
<dbReference type="PANTHER" id="PTHR30055">
    <property type="entry name" value="HTH-TYPE TRANSCRIPTIONAL REGULATOR RUTR"/>
    <property type="match status" value="1"/>
</dbReference>
<evidence type="ECO:0000313" key="7">
    <source>
        <dbReference type="EMBL" id="GHD29753.1"/>
    </source>
</evidence>
<organism evidence="7 8">
    <name type="scientific">Nocardiopsis kunsanensis</name>
    <dbReference type="NCBI Taxonomy" id="141693"/>
    <lineage>
        <taxon>Bacteria</taxon>
        <taxon>Bacillati</taxon>
        <taxon>Actinomycetota</taxon>
        <taxon>Actinomycetes</taxon>
        <taxon>Streptosporangiales</taxon>
        <taxon>Nocardiopsidaceae</taxon>
        <taxon>Nocardiopsis</taxon>
    </lineage>
</organism>
<feature type="DNA-binding region" description="H-T-H motif" evidence="4">
    <location>
        <begin position="33"/>
        <end position="52"/>
    </location>
</feature>
<feature type="compositionally biased region" description="Polar residues" evidence="5">
    <location>
        <begin position="203"/>
        <end position="224"/>
    </location>
</feature>
<feature type="domain" description="HTH tetR-type" evidence="6">
    <location>
        <begin position="10"/>
        <end position="70"/>
    </location>
</feature>
<reference evidence="7 8" key="1">
    <citation type="journal article" date="2014" name="Int. J. Syst. Evol. Microbiol.">
        <title>Complete genome sequence of Corynebacterium casei LMG S-19264T (=DSM 44701T), isolated from a smear-ripened cheese.</title>
        <authorList>
            <consortium name="US DOE Joint Genome Institute (JGI-PGF)"/>
            <person name="Walter F."/>
            <person name="Albersmeier A."/>
            <person name="Kalinowski J."/>
            <person name="Ruckert C."/>
        </authorList>
    </citation>
    <scope>NUCLEOTIDE SEQUENCE [LARGE SCALE GENOMIC DNA]</scope>
    <source>
        <strain evidence="7 8">KCTC 19473</strain>
    </source>
</reference>
<dbReference type="AlphaFoldDB" id="A0A918XF78"/>
<proteinExistence type="predicted"/>
<dbReference type="EMBL" id="BMXL01000017">
    <property type="protein sequence ID" value="GHD29753.1"/>
    <property type="molecule type" value="Genomic_DNA"/>
</dbReference>
<comment type="caution">
    <text evidence="7">The sequence shown here is derived from an EMBL/GenBank/DDBJ whole genome shotgun (WGS) entry which is preliminary data.</text>
</comment>
<dbReference type="PRINTS" id="PR00455">
    <property type="entry name" value="HTHTETR"/>
</dbReference>
<dbReference type="InterPro" id="IPR050109">
    <property type="entry name" value="HTH-type_TetR-like_transc_reg"/>
</dbReference>
<protein>
    <submittedName>
        <fullName evidence="7">TetR family transcriptional regulator</fullName>
    </submittedName>
</protein>
<dbReference type="InterPro" id="IPR009057">
    <property type="entry name" value="Homeodomain-like_sf"/>
</dbReference>
<dbReference type="SUPFAM" id="SSF46689">
    <property type="entry name" value="Homeodomain-like"/>
    <property type="match status" value="1"/>
</dbReference>
<dbReference type="GO" id="GO:0000976">
    <property type="term" value="F:transcription cis-regulatory region binding"/>
    <property type="evidence" value="ECO:0007669"/>
    <property type="project" value="TreeGrafter"/>
</dbReference>
<dbReference type="GO" id="GO:0003700">
    <property type="term" value="F:DNA-binding transcription factor activity"/>
    <property type="evidence" value="ECO:0007669"/>
    <property type="project" value="TreeGrafter"/>
</dbReference>
<gene>
    <name evidence="7" type="ORF">GCM10007147_30940</name>
</gene>
<dbReference type="PROSITE" id="PS50977">
    <property type="entry name" value="HTH_TETR_2"/>
    <property type="match status" value="1"/>
</dbReference>
<evidence type="ECO:0000256" key="5">
    <source>
        <dbReference type="SAM" id="MobiDB-lite"/>
    </source>
</evidence>
<accession>A0A918XF78</accession>
<dbReference type="Gene3D" id="1.10.357.10">
    <property type="entry name" value="Tetracycline Repressor, domain 2"/>
    <property type="match status" value="1"/>
</dbReference>
<dbReference type="Pfam" id="PF00440">
    <property type="entry name" value="TetR_N"/>
    <property type="match status" value="1"/>
</dbReference>
<feature type="region of interest" description="Disordered" evidence="5">
    <location>
        <begin position="198"/>
        <end position="231"/>
    </location>
</feature>
<evidence type="ECO:0000256" key="1">
    <source>
        <dbReference type="ARBA" id="ARBA00023015"/>
    </source>
</evidence>
<keyword evidence="8" id="KW-1185">Reference proteome</keyword>
<evidence type="ECO:0000259" key="6">
    <source>
        <dbReference type="PROSITE" id="PS50977"/>
    </source>
</evidence>
<keyword evidence="3" id="KW-0804">Transcription</keyword>
<dbReference type="PANTHER" id="PTHR30055:SF234">
    <property type="entry name" value="HTH-TYPE TRANSCRIPTIONAL REGULATOR BETI"/>
    <property type="match status" value="1"/>
</dbReference>
<dbReference type="RefSeq" id="WP_017576423.1">
    <property type="nucleotide sequence ID" value="NZ_BMXL01000017.1"/>
</dbReference>
<evidence type="ECO:0000313" key="8">
    <source>
        <dbReference type="Proteomes" id="UP000654947"/>
    </source>
</evidence>
<dbReference type="InterPro" id="IPR001647">
    <property type="entry name" value="HTH_TetR"/>
</dbReference>
<evidence type="ECO:0000256" key="3">
    <source>
        <dbReference type="ARBA" id="ARBA00023163"/>
    </source>
</evidence>